<dbReference type="InterPro" id="IPR023213">
    <property type="entry name" value="CAT-like_dom_sf"/>
</dbReference>
<dbReference type="InterPro" id="IPR052058">
    <property type="entry name" value="Alcohol_O-acetyltransferase"/>
</dbReference>
<organism evidence="1 2">
    <name type="scientific">Mycena albidolilacea</name>
    <dbReference type="NCBI Taxonomy" id="1033008"/>
    <lineage>
        <taxon>Eukaryota</taxon>
        <taxon>Fungi</taxon>
        <taxon>Dikarya</taxon>
        <taxon>Basidiomycota</taxon>
        <taxon>Agaricomycotina</taxon>
        <taxon>Agaricomycetes</taxon>
        <taxon>Agaricomycetidae</taxon>
        <taxon>Agaricales</taxon>
        <taxon>Marasmiineae</taxon>
        <taxon>Mycenaceae</taxon>
        <taxon>Mycena</taxon>
    </lineage>
</organism>
<gene>
    <name evidence="1" type="ORF">DFH08DRAFT_334916</name>
</gene>
<dbReference type="Gene3D" id="3.30.559.30">
    <property type="entry name" value="Nonribosomal peptide synthetase, condensation domain"/>
    <property type="match status" value="1"/>
</dbReference>
<protein>
    <recommendedName>
        <fullName evidence="3">Condensation domain-containing protein</fullName>
    </recommendedName>
</protein>
<evidence type="ECO:0000313" key="1">
    <source>
        <dbReference type="EMBL" id="KAJ7326204.1"/>
    </source>
</evidence>
<accession>A0AAD7EJ19</accession>
<sequence>MPTYRRFLSSNELSYFLPSRVSGVNDMYTCMQFRAPANLVSPLRVNIAWAIMRLRHPLIASCVEMKPGCYDDAQFAYTPPASVACAADEASTSVRVHTDVSGVELCIAFLNGPRTLSSSCLSRLAIACGAAVAPGVHEFHMLFMGAHLINDTRTACQALVSILELLGGTAADSSKARTDSELARLLDDEWERRWGHPRAADEVLVPATEARICGLSTSKFLQAAWRVDHQKLQRRFIGGHTFPRVKSTGPMTRTIQARFSTTQTAAILAKCKSQRVTLQNTLFAVTNFAWMRLCAQHPEINAPKALPMLLYTAISTRRYLPPVPELISSHMSLALDYHNVMLPTFLPSTDPRATFWLRCRAAQKQMFAYTRSPLLLRRSLVTSTMRGQRAKAWARIDDETDGTFLKSTAPSRPPSVAAAPSSVTAVPSLALLGLSQTGDIDGLFHPERYPSIEATDVHTGARRPAGGILVASRTFRKRFELFLCWDAAPYAPGLVEEFWGYVVDTLLEYVLEDPASRAAVEHIDRLPMGGVPTKVRGKL</sequence>
<keyword evidence="2" id="KW-1185">Reference proteome</keyword>
<dbReference type="Gene3D" id="3.30.559.10">
    <property type="entry name" value="Chloramphenicol acetyltransferase-like domain"/>
    <property type="match status" value="1"/>
</dbReference>
<name>A0AAD7EJ19_9AGAR</name>
<dbReference type="EMBL" id="JARIHO010000042">
    <property type="protein sequence ID" value="KAJ7326204.1"/>
    <property type="molecule type" value="Genomic_DNA"/>
</dbReference>
<dbReference type="PANTHER" id="PTHR28037">
    <property type="entry name" value="ALCOHOL O-ACETYLTRANSFERASE 1-RELATED"/>
    <property type="match status" value="1"/>
</dbReference>
<proteinExistence type="predicted"/>
<dbReference type="PANTHER" id="PTHR28037:SF1">
    <property type="entry name" value="ALCOHOL O-ACETYLTRANSFERASE 1-RELATED"/>
    <property type="match status" value="1"/>
</dbReference>
<comment type="caution">
    <text evidence="1">The sequence shown here is derived from an EMBL/GenBank/DDBJ whole genome shotgun (WGS) entry which is preliminary data.</text>
</comment>
<evidence type="ECO:0000313" key="2">
    <source>
        <dbReference type="Proteomes" id="UP001218218"/>
    </source>
</evidence>
<dbReference type="Proteomes" id="UP001218218">
    <property type="component" value="Unassembled WGS sequence"/>
</dbReference>
<reference evidence="1" key="1">
    <citation type="submission" date="2023-03" db="EMBL/GenBank/DDBJ databases">
        <title>Massive genome expansion in bonnet fungi (Mycena s.s.) driven by repeated elements and novel gene families across ecological guilds.</title>
        <authorList>
            <consortium name="Lawrence Berkeley National Laboratory"/>
            <person name="Harder C.B."/>
            <person name="Miyauchi S."/>
            <person name="Viragh M."/>
            <person name="Kuo A."/>
            <person name="Thoen E."/>
            <person name="Andreopoulos B."/>
            <person name="Lu D."/>
            <person name="Skrede I."/>
            <person name="Drula E."/>
            <person name="Henrissat B."/>
            <person name="Morin E."/>
            <person name="Kohler A."/>
            <person name="Barry K."/>
            <person name="LaButti K."/>
            <person name="Morin E."/>
            <person name="Salamov A."/>
            <person name="Lipzen A."/>
            <person name="Mereny Z."/>
            <person name="Hegedus B."/>
            <person name="Baldrian P."/>
            <person name="Stursova M."/>
            <person name="Weitz H."/>
            <person name="Taylor A."/>
            <person name="Grigoriev I.V."/>
            <person name="Nagy L.G."/>
            <person name="Martin F."/>
            <person name="Kauserud H."/>
        </authorList>
    </citation>
    <scope>NUCLEOTIDE SEQUENCE</scope>
    <source>
        <strain evidence="1">CBHHK002</strain>
    </source>
</reference>
<evidence type="ECO:0008006" key="3">
    <source>
        <dbReference type="Google" id="ProtNLM"/>
    </source>
</evidence>
<dbReference type="AlphaFoldDB" id="A0AAD7EJ19"/>